<evidence type="ECO:0000256" key="11">
    <source>
        <dbReference type="SAM" id="Phobius"/>
    </source>
</evidence>
<dbReference type="InterPro" id="IPR013783">
    <property type="entry name" value="Ig-like_fold"/>
</dbReference>
<dbReference type="EC" id="3.2.1.14" evidence="3"/>
<evidence type="ECO:0000256" key="10">
    <source>
        <dbReference type="SAM" id="MobiDB-lite"/>
    </source>
</evidence>
<feature type="transmembrane region" description="Helical" evidence="11">
    <location>
        <begin position="21"/>
        <end position="39"/>
    </location>
</feature>
<dbReference type="PROSITE" id="PS01095">
    <property type="entry name" value="GH18_1"/>
    <property type="match status" value="3"/>
</dbReference>
<dbReference type="Proteomes" id="UP000831290">
    <property type="component" value="Chromosome"/>
</dbReference>
<keyword evidence="11" id="KW-0472">Membrane</keyword>
<keyword evidence="6" id="KW-0146">Chitin degradation</keyword>
<keyword evidence="14" id="KW-1185">Reference proteome</keyword>
<dbReference type="Pfam" id="PF00704">
    <property type="entry name" value="Glyco_hydro_18"/>
    <property type="match status" value="3"/>
</dbReference>
<dbReference type="SUPFAM" id="SSF54556">
    <property type="entry name" value="Chitinase insertion domain"/>
    <property type="match status" value="1"/>
</dbReference>
<dbReference type="InterPro" id="IPR036573">
    <property type="entry name" value="CBM_sf_5/12"/>
</dbReference>
<name>A0A9E7CTU1_9FLAO</name>
<keyword evidence="5 9" id="KW-0378">Hydrolase</keyword>
<dbReference type="CDD" id="cd02871">
    <property type="entry name" value="GH18_chitinase_D-like"/>
    <property type="match status" value="1"/>
</dbReference>
<keyword evidence="8 9" id="KW-0326">Glycosidase</keyword>
<evidence type="ECO:0000256" key="6">
    <source>
        <dbReference type="ARBA" id="ARBA00023024"/>
    </source>
</evidence>
<dbReference type="InterPro" id="IPR003599">
    <property type="entry name" value="Ig_sub"/>
</dbReference>
<feature type="compositionally biased region" description="Polar residues" evidence="10">
    <location>
        <begin position="828"/>
        <end position="841"/>
    </location>
</feature>
<dbReference type="SUPFAM" id="SSF51445">
    <property type="entry name" value="(Trans)glycosidases"/>
    <property type="match status" value="3"/>
</dbReference>
<reference evidence="13" key="1">
    <citation type="submission" date="2022-03" db="EMBL/GenBank/DDBJ databases">
        <title>Description of Abyssus ytuae gen. nov., sp. nov., a novel member of the family Flavobacteriaceae isolated from the sediment of Mariana Trench.</title>
        <authorList>
            <person name="Zhang J."/>
            <person name="Xu X."/>
        </authorList>
    </citation>
    <scope>NUCLEOTIDE SEQUENCE</scope>
    <source>
        <strain evidence="13">MT3330</strain>
    </source>
</reference>
<keyword evidence="11" id="KW-0812">Transmembrane</keyword>
<dbReference type="Pfam" id="PF17957">
    <property type="entry name" value="Big_7"/>
    <property type="match status" value="5"/>
</dbReference>
<evidence type="ECO:0000313" key="14">
    <source>
        <dbReference type="Proteomes" id="UP000831290"/>
    </source>
</evidence>
<dbReference type="Gene3D" id="3.20.20.80">
    <property type="entry name" value="Glycosidases"/>
    <property type="match status" value="3"/>
</dbReference>
<dbReference type="KEGG" id="fbm:MQE35_13755"/>
<evidence type="ECO:0000256" key="5">
    <source>
        <dbReference type="ARBA" id="ARBA00022801"/>
    </source>
</evidence>
<feature type="domain" description="GH18" evidence="12">
    <location>
        <begin position="1493"/>
        <end position="1816"/>
    </location>
</feature>
<dbReference type="InterPro" id="IPR011583">
    <property type="entry name" value="Chitinase_II/V-like_cat"/>
</dbReference>
<dbReference type="SMART" id="SM00636">
    <property type="entry name" value="Glyco_18"/>
    <property type="match status" value="2"/>
</dbReference>
<dbReference type="CDD" id="cd00146">
    <property type="entry name" value="PKD"/>
    <property type="match status" value="1"/>
</dbReference>
<feature type="domain" description="GH18" evidence="12">
    <location>
        <begin position="929"/>
        <end position="1207"/>
    </location>
</feature>
<dbReference type="InterPro" id="IPR001579">
    <property type="entry name" value="Glyco_hydro_18_chit_AS"/>
</dbReference>
<dbReference type="InterPro" id="IPR029070">
    <property type="entry name" value="Chitinase_insertion_sf"/>
</dbReference>
<dbReference type="Pfam" id="PF02839">
    <property type="entry name" value="CBM_5_12"/>
    <property type="match status" value="2"/>
</dbReference>
<dbReference type="Gene3D" id="3.10.50.10">
    <property type="match status" value="1"/>
</dbReference>
<comment type="similarity">
    <text evidence="2">Belongs to the glycosyl hydrolase 18 family. Chitinase class II subfamily.</text>
</comment>
<sequence>MEISNWTAKMWSTLKELNKHFYFLILLFYFTSGGITAQVNTGGSATTNNHSKQVIGYITNWDAWKQASAGLPAQGALTHLNIDYSKYTILNYSFFGVAVDGSLHSGDHRNKNIYQSGAVQQPAELLYSDIYSSWDFHILFGEIDAIQWINEDVKQRAEALGFVVQVGGNTWSHPEWGLSGVLPLPLPKEGGAPGLLELAHQKGVKVMASIGGWSMCKHFPEMAADAAKRARFIEDCKKLINMGFDGIDLDWEYPGPFAGMNFTGSNADFANFATLVQEIRNAIGPDKLITAAMAADPAKLDGFNWSQLASTMDYFNMMTYDFNGGWSNIAGHNAPVYPYDGAEAPDFNWQSTFTKLQSLGVPSYKINFGIPFYGRGVVTNGNAALNAPTTKVNVTIQPDGPISTAADYTNWPLDVYDGTPNYFFIKQKTGSGSGWTRHWDDQAQVPYMTKGNYFLSYDDEESVGIKAQFINNNNLAGTIVWTVYGDLELSGSYESFGTKLKRWSNVSSSLINKVNEVFANGGGGNTPPSVTITSPQTGATFDAGSNISITANASDSDGSITKVEFYNGSTLLGEKTSTPYTFSWNNVSAGSYSIIVKAYDNEGSTSTNSVNITVNGIGGNELPTVSITSPLSGDTFTAGSTITISANASDSDGSISKVEFYNGTTLLGEQATSPYTFNWANVAAGSYTINVKAIDNENGIGTASVSITVNGGGTTSCTAPAWVSGQAYNGGEVVSYEGHEYKAKWWTNQNPAGSTEWEDLGPCDGNDDGGNGTCTAPAWVSGQAYNGGEVVSYEGHEYKAKWWTNQNPVGSSEWEDLGACDDGGGQTGNNPQVSITSPGNGQSFIEGSSVTINASASDNDGSIAKVEFFSNGVKLGETLTSPYSFTISNISIGSYSLTAIATDNDNLTTTSSSVTINVSTDGGCDNSGFKVVGYMPSWQGSATNIQYDKLTHINYSFLLPNSDGSLRSLENAAKLQQIVTLAHQQNVKVLIAVGGWMDGNDSAFTTMAASASTRTNFVNNLVNFVNQYNLDGVDMDWEYPREGSEPQNYELLMQELGQAMHNRGKLLTAAVVVSGWNADGILSGVFDDVDFLNIMAYDGSDHSTYAQAEGGLNYWLNRGLPKEKAVLGVPFYSRPTAISYADLIAQGADPYSDSYQGNNYNGITTIKSKTQLALDRAGGIMMWELSHDTTNEQLSLLNAINEVAGDPCGNNGGEEENSFPVVSITSPAAGSTFNEGDLVSISASASDSDGNITKVEFYSNNVYLGEVTSSPYSFNWNGASAGTYSLTAKAFDNENASATSGGINITVNANDDGGGNEGNCDEPQYVENGGYVAGSTVQNEGNVYQCKDYPYSGWCNGAAWAYAPGTGDYWQDAWTLVGECTGSGDNGSSPSVSITSPSSGQSFQAGNNITMNVNASDSDGEIVNVEFFSNGNKIGEDNSAPYSYTITNAQAGSYSLTAVATDNSNTSSVSSAVNITVSSTDGGGGNEGELADKILVGYWHNFINDAGGMKLSEVSDKWDVINIAFAIPSVLAGSNMTFTPDPAIYSSTQEFKNDVAALQNSGKKVVISMGGETGVVSIDSPEAAQNFSSSMINIITEYGFDGMDIDFEGSSISLAGGDTDFRNPTSPKIVNLISACQTILNHFGSDFILSMAPETLYVQGGYSGYGGPSGAYLPLIYALRNDLDYIHVQHYNTGCMLGLDGLCYGSGNANFHVAMADMLLQGFPAGGQQFPALRPDQVAIGLPASSSAAGSGYTPPAEVQKALDYIIKGQSFGGSYTLRNPSGYPDFRGLMTWSINWDRVNGYEYSNSHRPYLDGVSNASLTTLSARVVEEEKNVSLYPVPVNEGILYLEINPSETSQYYSFSMFDITGLKVFEQSDKLNPFESTPKRIDINKLNQGVYFYKLSLNGKIYEGKVIKR</sequence>
<dbReference type="SMART" id="SM00089">
    <property type="entry name" value="PKD"/>
    <property type="match status" value="5"/>
</dbReference>
<feature type="domain" description="GH18" evidence="12">
    <location>
        <begin position="52"/>
        <end position="521"/>
    </location>
</feature>
<evidence type="ECO:0000256" key="9">
    <source>
        <dbReference type="RuleBase" id="RU000489"/>
    </source>
</evidence>
<protein>
    <recommendedName>
        <fullName evidence="3">chitinase</fullName>
        <ecNumber evidence="3">3.2.1.14</ecNumber>
    </recommendedName>
</protein>
<dbReference type="Pfam" id="PF18962">
    <property type="entry name" value="Por_Secre_tail"/>
    <property type="match status" value="1"/>
</dbReference>
<dbReference type="SUPFAM" id="SSF51055">
    <property type="entry name" value="Carbohydrate binding domain"/>
    <property type="match status" value="2"/>
</dbReference>
<keyword evidence="6" id="KW-0624">Polysaccharide degradation</keyword>
<dbReference type="RefSeq" id="WP_255842035.1">
    <property type="nucleotide sequence ID" value="NZ_CP094358.1"/>
</dbReference>
<accession>A0A9E7CTU1</accession>
<dbReference type="InterPro" id="IPR017853">
    <property type="entry name" value="GH"/>
</dbReference>
<evidence type="ECO:0000313" key="13">
    <source>
        <dbReference type="EMBL" id="UOB16797.1"/>
    </source>
</evidence>
<dbReference type="InterPro" id="IPR003610">
    <property type="entry name" value="CBM5/12"/>
</dbReference>
<dbReference type="GO" id="GO:0008061">
    <property type="term" value="F:chitin binding"/>
    <property type="evidence" value="ECO:0007669"/>
    <property type="project" value="InterPro"/>
</dbReference>
<dbReference type="SMART" id="SM00409">
    <property type="entry name" value="IG"/>
    <property type="match status" value="5"/>
</dbReference>
<dbReference type="SMART" id="SM00495">
    <property type="entry name" value="ChtBD3"/>
    <property type="match status" value="3"/>
</dbReference>
<keyword evidence="7" id="KW-0119">Carbohydrate metabolism</keyword>
<dbReference type="InterPro" id="IPR001223">
    <property type="entry name" value="Glyco_hydro18_cat"/>
</dbReference>
<dbReference type="PANTHER" id="PTHR11177">
    <property type="entry name" value="CHITINASE"/>
    <property type="match status" value="1"/>
</dbReference>
<keyword evidence="11" id="KW-1133">Transmembrane helix</keyword>
<keyword evidence="4" id="KW-0732">Signal</keyword>
<dbReference type="InterPro" id="IPR026444">
    <property type="entry name" value="Secre_tail"/>
</dbReference>
<dbReference type="InterPro" id="IPR022409">
    <property type="entry name" value="PKD/Chitinase_dom"/>
</dbReference>
<dbReference type="NCBIfam" id="TIGR04183">
    <property type="entry name" value="Por_Secre_tail"/>
    <property type="match status" value="1"/>
</dbReference>
<organism evidence="13 14">
    <name type="scientific">Abyssalbus ytuae</name>
    <dbReference type="NCBI Taxonomy" id="2926907"/>
    <lineage>
        <taxon>Bacteria</taxon>
        <taxon>Pseudomonadati</taxon>
        <taxon>Bacteroidota</taxon>
        <taxon>Flavobacteriia</taxon>
        <taxon>Flavobacteriales</taxon>
        <taxon>Flavobacteriaceae</taxon>
        <taxon>Abyssalbus</taxon>
    </lineage>
</organism>
<dbReference type="GO" id="GO:0008843">
    <property type="term" value="F:endochitinase activity"/>
    <property type="evidence" value="ECO:0007669"/>
    <property type="project" value="UniProtKB-EC"/>
</dbReference>
<proteinExistence type="inferred from homology"/>
<evidence type="ECO:0000259" key="12">
    <source>
        <dbReference type="PROSITE" id="PS51910"/>
    </source>
</evidence>
<dbReference type="CDD" id="cd12215">
    <property type="entry name" value="ChiC_BD"/>
    <property type="match status" value="2"/>
</dbReference>
<dbReference type="Gene3D" id="2.10.10.20">
    <property type="entry name" value="Carbohydrate-binding module superfamily 5/12"/>
    <property type="match status" value="2"/>
</dbReference>
<dbReference type="Gene3D" id="2.60.40.10">
    <property type="entry name" value="Immunoglobulins"/>
    <property type="match status" value="5"/>
</dbReference>
<gene>
    <name evidence="13" type="ORF">MQE35_13755</name>
</gene>
<evidence type="ECO:0000256" key="7">
    <source>
        <dbReference type="ARBA" id="ARBA00023277"/>
    </source>
</evidence>
<dbReference type="GO" id="GO:0005975">
    <property type="term" value="P:carbohydrate metabolic process"/>
    <property type="evidence" value="ECO:0007669"/>
    <property type="project" value="InterPro"/>
</dbReference>
<dbReference type="PANTHER" id="PTHR11177:SF317">
    <property type="entry name" value="CHITINASE 12-RELATED"/>
    <property type="match status" value="1"/>
</dbReference>
<dbReference type="GO" id="GO:0006032">
    <property type="term" value="P:chitin catabolic process"/>
    <property type="evidence" value="ECO:0007669"/>
    <property type="project" value="UniProtKB-KW"/>
</dbReference>
<evidence type="ECO:0000256" key="8">
    <source>
        <dbReference type="ARBA" id="ARBA00023295"/>
    </source>
</evidence>
<evidence type="ECO:0000256" key="3">
    <source>
        <dbReference type="ARBA" id="ARBA00012729"/>
    </source>
</evidence>
<dbReference type="EMBL" id="CP094358">
    <property type="protein sequence ID" value="UOB16797.1"/>
    <property type="molecule type" value="Genomic_DNA"/>
</dbReference>
<evidence type="ECO:0000256" key="2">
    <source>
        <dbReference type="ARBA" id="ARBA00009121"/>
    </source>
</evidence>
<dbReference type="InterPro" id="IPR050314">
    <property type="entry name" value="Glycosyl_Hydrlase_18"/>
</dbReference>
<dbReference type="GO" id="GO:0030246">
    <property type="term" value="F:carbohydrate binding"/>
    <property type="evidence" value="ECO:0007669"/>
    <property type="project" value="InterPro"/>
</dbReference>
<dbReference type="GO" id="GO:0005576">
    <property type="term" value="C:extracellular region"/>
    <property type="evidence" value="ECO:0007669"/>
    <property type="project" value="InterPro"/>
</dbReference>
<dbReference type="PROSITE" id="PS51910">
    <property type="entry name" value="GH18_2"/>
    <property type="match status" value="3"/>
</dbReference>
<evidence type="ECO:0000256" key="4">
    <source>
        <dbReference type="ARBA" id="ARBA00022729"/>
    </source>
</evidence>
<comment type="catalytic activity">
    <reaction evidence="1">
        <text>Random endo-hydrolysis of N-acetyl-beta-D-glucosaminide (1-&gt;4)-beta-linkages in chitin and chitodextrins.</text>
        <dbReference type="EC" id="3.2.1.14"/>
    </reaction>
</comment>
<dbReference type="Gene3D" id="3.40.5.30">
    <property type="entry name" value="(Trans)glycosidases - domain 2"/>
    <property type="match status" value="1"/>
</dbReference>
<feature type="region of interest" description="Disordered" evidence="10">
    <location>
        <begin position="818"/>
        <end position="841"/>
    </location>
</feature>
<evidence type="ECO:0000256" key="1">
    <source>
        <dbReference type="ARBA" id="ARBA00000822"/>
    </source>
</evidence>